<feature type="binding site" evidence="6">
    <location>
        <begin position="32"/>
        <end position="34"/>
    </location>
    <ligand>
        <name>N(1)-(5-phospho-beta-D-ribosyl)glycinamide</name>
        <dbReference type="ChEBI" id="CHEBI:143788"/>
    </ligand>
</feature>
<feature type="binding site" evidence="6">
    <location>
        <position position="85"/>
    </location>
    <ligand>
        <name>(6R)-10-formyltetrahydrofolate</name>
        <dbReference type="ChEBI" id="CHEBI:195366"/>
    </ligand>
</feature>
<keyword evidence="3 6" id="KW-0658">Purine biosynthesis</keyword>
<dbReference type="EMBL" id="PDJD01000001">
    <property type="protein sequence ID" value="PFG19031.1"/>
    <property type="molecule type" value="Genomic_DNA"/>
</dbReference>
<dbReference type="FunFam" id="3.40.50.170:FF:000008">
    <property type="entry name" value="Phosphoribosylglycinamide formyltransferase"/>
    <property type="match status" value="1"/>
</dbReference>
<dbReference type="HAMAP" id="MF_01930">
    <property type="entry name" value="PurN"/>
    <property type="match status" value="1"/>
</dbReference>
<dbReference type="InterPro" id="IPR002376">
    <property type="entry name" value="Formyl_transf_N"/>
</dbReference>
<dbReference type="AlphaFoldDB" id="A0A2A9CY10"/>
<dbReference type="InterPro" id="IPR004607">
    <property type="entry name" value="GART"/>
</dbReference>
<dbReference type="Proteomes" id="UP000224915">
    <property type="component" value="Unassembled WGS sequence"/>
</dbReference>
<dbReference type="CDD" id="cd08645">
    <property type="entry name" value="FMT_core_GART"/>
    <property type="match status" value="1"/>
</dbReference>
<organism evidence="8 9">
    <name type="scientific">Serinibacter salmoneus</name>
    <dbReference type="NCBI Taxonomy" id="556530"/>
    <lineage>
        <taxon>Bacteria</taxon>
        <taxon>Bacillati</taxon>
        <taxon>Actinomycetota</taxon>
        <taxon>Actinomycetes</taxon>
        <taxon>Micrococcales</taxon>
        <taxon>Beutenbergiaceae</taxon>
        <taxon>Serinibacter</taxon>
    </lineage>
</organism>
<evidence type="ECO:0000256" key="4">
    <source>
        <dbReference type="ARBA" id="ARBA00038440"/>
    </source>
</evidence>
<keyword evidence="2 6" id="KW-0808">Transferase</keyword>
<keyword evidence="9" id="KW-1185">Reference proteome</keyword>
<dbReference type="OrthoDB" id="9806170at2"/>
<dbReference type="Pfam" id="PF00551">
    <property type="entry name" value="Formyl_trans_N"/>
    <property type="match status" value="1"/>
</dbReference>
<dbReference type="PANTHER" id="PTHR43369:SF2">
    <property type="entry name" value="PHOSPHORIBOSYLGLYCINAMIDE FORMYLTRANSFERASE"/>
    <property type="match status" value="1"/>
</dbReference>
<protein>
    <recommendedName>
        <fullName evidence="6">Phosphoribosylglycinamide formyltransferase</fullName>
        <ecNumber evidence="6">2.1.2.2</ecNumber>
    </recommendedName>
    <alternativeName>
        <fullName evidence="6">5'-phosphoribosylglycinamide transformylase</fullName>
    </alternativeName>
    <alternativeName>
        <fullName evidence="6">GAR transformylase</fullName>
        <shortName evidence="6">GART</shortName>
    </alternativeName>
</protein>
<evidence type="ECO:0000256" key="3">
    <source>
        <dbReference type="ARBA" id="ARBA00022755"/>
    </source>
</evidence>
<feature type="active site" description="Proton donor" evidence="6">
    <location>
        <position position="129"/>
    </location>
</feature>
<dbReference type="GO" id="GO:0006189">
    <property type="term" value="P:'de novo' IMP biosynthetic process"/>
    <property type="evidence" value="ECO:0007669"/>
    <property type="project" value="UniProtKB-UniRule"/>
</dbReference>
<dbReference type="InterPro" id="IPR001555">
    <property type="entry name" value="GART_AS"/>
</dbReference>
<name>A0A2A9CY10_9MICO</name>
<dbReference type="PROSITE" id="PS00373">
    <property type="entry name" value="GART"/>
    <property type="match status" value="1"/>
</dbReference>
<gene>
    <name evidence="6" type="primary">purN</name>
    <name evidence="8" type="ORF">ATL40_0585</name>
</gene>
<feature type="binding site" evidence="6">
    <location>
        <position position="127"/>
    </location>
    <ligand>
        <name>(6R)-10-formyltetrahydrofolate</name>
        <dbReference type="ChEBI" id="CHEBI:195366"/>
    </ligand>
</feature>
<comment type="pathway">
    <text evidence="1 6">Purine metabolism; IMP biosynthesis via de novo pathway; N(2)-formyl-N(1)-(5-phospho-D-ribosyl)glycinamide from N(1)-(5-phospho-D-ribosyl)glycinamide (10-formyl THF route): step 1/1.</text>
</comment>
<evidence type="ECO:0000259" key="7">
    <source>
        <dbReference type="Pfam" id="PF00551"/>
    </source>
</evidence>
<dbReference type="GO" id="GO:0004644">
    <property type="term" value="F:phosphoribosylglycinamide formyltransferase activity"/>
    <property type="evidence" value="ECO:0007669"/>
    <property type="project" value="UniProtKB-UniRule"/>
</dbReference>
<feature type="binding site" evidence="6">
    <location>
        <begin position="110"/>
        <end position="113"/>
    </location>
    <ligand>
        <name>(6R)-10-formyltetrahydrofolate</name>
        <dbReference type="ChEBI" id="CHEBI:195366"/>
    </ligand>
</feature>
<dbReference type="Gene3D" id="3.40.50.170">
    <property type="entry name" value="Formyl transferase, N-terminal domain"/>
    <property type="match status" value="1"/>
</dbReference>
<sequence>MTRDDAPALVPDPQPHDAAHGARLVVLISGGGSNLAALLAACEEPGYGAQVVAVGADRFTAGGLALAQERGIPTFVTRVGDFAERTEWDEALTEQVSEYRPDLVISAGFLKLVGAAFLAQFGGRYLNTHNSLLPAFPGMQAPADALAHGVKVAGATLFVVDAGVDAGPIIAQTAVPVLDEDDVETLTERIKVAERAQLVDVVGRMARHGWVVRDRRVTIGAPHPHGGLA</sequence>
<evidence type="ECO:0000256" key="6">
    <source>
        <dbReference type="HAMAP-Rule" id="MF_01930"/>
    </source>
</evidence>
<comment type="catalytic activity">
    <reaction evidence="5 6">
        <text>N(1)-(5-phospho-beta-D-ribosyl)glycinamide + (6R)-10-formyltetrahydrofolate = N(2)-formyl-N(1)-(5-phospho-beta-D-ribosyl)glycinamide + (6S)-5,6,7,8-tetrahydrofolate + H(+)</text>
        <dbReference type="Rhea" id="RHEA:15053"/>
        <dbReference type="ChEBI" id="CHEBI:15378"/>
        <dbReference type="ChEBI" id="CHEBI:57453"/>
        <dbReference type="ChEBI" id="CHEBI:143788"/>
        <dbReference type="ChEBI" id="CHEBI:147286"/>
        <dbReference type="ChEBI" id="CHEBI:195366"/>
        <dbReference type="EC" id="2.1.2.2"/>
    </reaction>
</comment>
<evidence type="ECO:0000256" key="2">
    <source>
        <dbReference type="ARBA" id="ARBA00022679"/>
    </source>
</evidence>
<evidence type="ECO:0000313" key="8">
    <source>
        <dbReference type="EMBL" id="PFG19031.1"/>
    </source>
</evidence>
<dbReference type="RefSeq" id="WP_098470234.1">
    <property type="nucleotide sequence ID" value="NZ_PDJD01000001.1"/>
</dbReference>
<feature type="domain" description="Formyl transferase N-terminal" evidence="7">
    <location>
        <begin position="23"/>
        <end position="202"/>
    </location>
</feature>
<comment type="similarity">
    <text evidence="4 6">Belongs to the GART family.</text>
</comment>
<dbReference type="InterPro" id="IPR036477">
    <property type="entry name" value="Formyl_transf_N_sf"/>
</dbReference>
<dbReference type="GO" id="GO:0005829">
    <property type="term" value="C:cytosol"/>
    <property type="evidence" value="ECO:0007669"/>
    <property type="project" value="TreeGrafter"/>
</dbReference>
<evidence type="ECO:0000256" key="5">
    <source>
        <dbReference type="ARBA" id="ARBA00047664"/>
    </source>
</evidence>
<dbReference type="EC" id="2.1.2.2" evidence="6"/>
<feature type="site" description="Raises pKa of active site His" evidence="6">
    <location>
        <position position="165"/>
    </location>
</feature>
<dbReference type="PANTHER" id="PTHR43369">
    <property type="entry name" value="PHOSPHORIBOSYLGLYCINAMIDE FORMYLTRANSFERASE"/>
    <property type="match status" value="1"/>
</dbReference>
<dbReference type="SUPFAM" id="SSF53328">
    <property type="entry name" value="Formyltransferase"/>
    <property type="match status" value="1"/>
</dbReference>
<evidence type="ECO:0000313" key="9">
    <source>
        <dbReference type="Proteomes" id="UP000224915"/>
    </source>
</evidence>
<evidence type="ECO:0000256" key="1">
    <source>
        <dbReference type="ARBA" id="ARBA00005054"/>
    </source>
</evidence>
<reference evidence="8 9" key="1">
    <citation type="submission" date="2017-10" db="EMBL/GenBank/DDBJ databases">
        <title>Sequencing the genomes of 1000 actinobacteria strains.</title>
        <authorList>
            <person name="Klenk H.-P."/>
        </authorList>
    </citation>
    <scope>NUCLEOTIDE SEQUENCE [LARGE SCALE GENOMIC DNA]</scope>
    <source>
        <strain evidence="8 9">DSM 21801</strain>
    </source>
</reference>
<proteinExistence type="inferred from homology"/>
<accession>A0A2A9CY10</accession>
<dbReference type="UniPathway" id="UPA00074">
    <property type="reaction ID" value="UER00126"/>
</dbReference>
<comment type="caution">
    <text evidence="8">The sequence shown here is derived from an EMBL/GenBank/DDBJ whole genome shotgun (WGS) entry which is preliminary data.</text>
</comment>
<comment type="function">
    <text evidence="6">Catalyzes the transfer of a formyl group from 10-formyltetrahydrofolate to 5-phospho-ribosyl-glycinamide (GAR), producing 5-phospho-ribosyl-N-formylglycinamide (FGAR) and tetrahydrofolate.</text>
</comment>
<dbReference type="NCBIfam" id="TIGR00639">
    <property type="entry name" value="PurN"/>
    <property type="match status" value="1"/>
</dbReference>